<evidence type="ECO:0000313" key="10">
    <source>
        <dbReference type="Proteomes" id="UP000636709"/>
    </source>
</evidence>
<evidence type="ECO:0000259" key="8">
    <source>
        <dbReference type="Pfam" id="PF04535"/>
    </source>
</evidence>
<dbReference type="Proteomes" id="UP000636709">
    <property type="component" value="Unassembled WGS sequence"/>
</dbReference>
<comment type="caution">
    <text evidence="9">The sequence shown here is derived from an EMBL/GenBank/DDBJ whole genome shotgun (WGS) entry which is preliminary data.</text>
</comment>
<evidence type="ECO:0000256" key="2">
    <source>
        <dbReference type="ARBA" id="ARBA00007651"/>
    </source>
</evidence>
<name>A0A835FD01_9POAL</name>
<evidence type="ECO:0000256" key="7">
    <source>
        <dbReference type="RuleBase" id="RU361233"/>
    </source>
</evidence>
<keyword evidence="5" id="KW-1133">Transmembrane helix</keyword>
<dbReference type="InterPro" id="IPR006702">
    <property type="entry name" value="CASP_dom"/>
</dbReference>
<gene>
    <name evidence="9" type="ORF">HU200_013454</name>
</gene>
<keyword evidence="10" id="KW-1185">Reference proteome</keyword>
<dbReference type="PANTHER" id="PTHR36488">
    <property type="entry name" value="CASP-LIKE PROTEIN 1U1"/>
    <property type="match status" value="1"/>
</dbReference>
<feature type="domain" description="Casparian strip membrane protein" evidence="8">
    <location>
        <begin position="21"/>
        <end position="164"/>
    </location>
</feature>
<evidence type="ECO:0000256" key="1">
    <source>
        <dbReference type="ARBA" id="ARBA00004651"/>
    </source>
</evidence>
<proteinExistence type="inferred from homology"/>
<evidence type="ECO:0000256" key="3">
    <source>
        <dbReference type="ARBA" id="ARBA00022475"/>
    </source>
</evidence>
<comment type="similarity">
    <text evidence="2 7">Belongs to the Casparian strip membrane proteins (CASP) family.</text>
</comment>
<comment type="subcellular location">
    <subcellularLocation>
        <location evidence="1 7">Cell membrane</location>
        <topology evidence="1 7">Multi-pass membrane protein</topology>
    </subcellularLocation>
</comment>
<organism evidence="9 10">
    <name type="scientific">Digitaria exilis</name>
    <dbReference type="NCBI Taxonomy" id="1010633"/>
    <lineage>
        <taxon>Eukaryota</taxon>
        <taxon>Viridiplantae</taxon>
        <taxon>Streptophyta</taxon>
        <taxon>Embryophyta</taxon>
        <taxon>Tracheophyta</taxon>
        <taxon>Spermatophyta</taxon>
        <taxon>Magnoliopsida</taxon>
        <taxon>Liliopsida</taxon>
        <taxon>Poales</taxon>
        <taxon>Poaceae</taxon>
        <taxon>PACMAD clade</taxon>
        <taxon>Panicoideae</taxon>
        <taxon>Panicodae</taxon>
        <taxon>Paniceae</taxon>
        <taxon>Anthephorinae</taxon>
        <taxon>Digitaria</taxon>
    </lineage>
</organism>
<keyword evidence="6" id="KW-0472">Membrane</keyword>
<protein>
    <recommendedName>
        <fullName evidence="7">CASP-like protein</fullName>
    </recommendedName>
</protein>
<evidence type="ECO:0000256" key="4">
    <source>
        <dbReference type="ARBA" id="ARBA00022692"/>
    </source>
</evidence>
<keyword evidence="4" id="KW-0812">Transmembrane</keyword>
<comment type="subunit">
    <text evidence="7">Homodimer and heterodimers.</text>
</comment>
<dbReference type="PANTHER" id="PTHR36488:SF4">
    <property type="entry name" value="CASP-LIKE PROTEIN"/>
    <property type="match status" value="1"/>
</dbReference>
<evidence type="ECO:0000256" key="5">
    <source>
        <dbReference type="ARBA" id="ARBA00022989"/>
    </source>
</evidence>
<evidence type="ECO:0000313" key="9">
    <source>
        <dbReference type="EMBL" id="KAF8745042.1"/>
    </source>
</evidence>
<dbReference type="InterPro" id="IPR044173">
    <property type="entry name" value="CASPL"/>
</dbReference>
<dbReference type="AlphaFoldDB" id="A0A835FD01"/>
<evidence type="ECO:0000256" key="6">
    <source>
        <dbReference type="ARBA" id="ARBA00023136"/>
    </source>
</evidence>
<dbReference type="EMBL" id="JACEFO010001238">
    <property type="protein sequence ID" value="KAF8745042.1"/>
    <property type="molecule type" value="Genomic_DNA"/>
</dbReference>
<accession>A0A835FD01</accession>
<sequence length="186" mass="19152">MITTTSVTNTMALTNNSQLWEAARRFLRVATIALSVASAGVMLSANDSTGGCCEGAPAGEVSYSDFNSFTYSMAANLLSGGLQVAAAYLTWHGGKDSGGEVVKCIAELIDAVTDALISSSFGLSLSVDNFGKCGGRRISGICKCNGSFCKGVRKAGGISIAAAVALAVSQYLNDRRELEEEGAQGQ</sequence>
<dbReference type="GO" id="GO:0005886">
    <property type="term" value="C:plasma membrane"/>
    <property type="evidence" value="ECO:0007669"/>
    <property type="project" value="UniProtKB-SubCell"/>
</dbReference>
<dbReference type="Pfam" id="PF04535">
    <property type="entry name" value="CASP_dom"/>
    <property type="match status" value="1"/>
</dbReference>
<dbReference type="OrthoDB" id="670554at2759"/>
<reference evidence="9" key="1">
    <citation type="submission" date="2020-07" db="EMBL/GenBank/DDBJ databases">
        <title>Genome sequence and genetic diversity analysis of an under-domesticated orphan crop, white fonio (Digitaria exilis).</title>
        <authorList>
            <person name="Bennetzen J.L."/>
            <person name="Chen S."/>
            <person name="Ma X."/>
            <person name="Wang X."/>
            <person name="Yssel A.E.J."/>
            <person name="Chaluvadi S.R."/>
            <person name="Johnson M."/>
            <person name="Gangashetty P."/>
            <person name="Hamidou F."/>
            <person name="Sanogo M.D."/>
            <person name="Zwaenepoel A."/>
            <person name="Wallace J."/>
            <person name="Van De Peer Y."/>
            <person name="Van Deynze A."/>
        </authorList>
    </citation>
    <scope>NUCLEOTIDE SEQUENCE</scope>
    <source>
        <tissue evidence="9">Leaves</tissue>
    </source>
</reference>
<keyword evidence="3 7" id="KW-1003">Cell membrane</keyword>